<keyword evidence="3" id="KW-1185">Reference proteome</keyword>
<name>A0A194S4K2_RHOGW</name>
<dbReference type="RefSeq" id="XP_018270400.1">
    <property type="nucleotide sequence ID" value="XM_018417189.1"/>
</dbReference>
<feature type="compositionally biased region" description="Basic and acidic residues" evidence="1">
    <location>
        <begin position="562"/>
        <end position="592"/>
    </location>
</feature>
<dbReference type="OMA" id="KRWRITN"/>
<organism evidence="2 3">
    <name type="scientific">Rhodotorula graminis (strain WP1)</name>
    <dbReference type="NCBI Taxonomy" id="578459"/>
    <lineage>
        <taxon>Eukaryota</taxon>
        <taxon>Fungi</taxon>
        <taxon>Dikarya</taxon>
        <taxon>Basidiomycota</taxon>
        <taxon>Pucciniomycotina</taxon>
        <taxon>Microbotryomycetes</taxon>
        <taxon>Sporidiobolales</taxon>
        <taxon>Sporidiobolaceae</taxon>
        <taxon>Rhodotorula</taxon>
    </lineage>
</organism>
<dbReference type="AlphaFoldDB" id="A0A194S4K2"/>
<feature type="compositionally biased region" description="Pro residues" evidence="1">
    <location>
        <begin position="434"/>
        <end position="445"/>
    </location>
</feature>
<feature type="compositionally biased region" description="Low complexity" evidence="1">
    <location>
        <begin position="260"/>
        <end position="272"/>
    </location>
</feature>
<feature type="region of interest" description="Disordered" evidence="1">
    <location>
        <begin position="340"/>
        <end position="446"/>
    </location>
</feature>
<dbReference type="GeneID" id="28977637"/>
<dbReference type="STRING" id="578459.A0A194S4K2"/>
<dbReference type="EMBL" id="KQ474080">
    <property type="protein sequence ID" value="KPV74351.1"/>
    <property type="molecule type" value="Genomic_DNA"/>
</dbReference>
<dbReference type="Proteomes" id="UP000053890">
    <property type="component" value="Unassembled WGS sequence"/>
</dbReference>
<protein>
    <submittedName>
        <fullName evidence="2">Uncharacterized protein</fullName>
    </submittedName>
</protein>
<sequence length="605" mass="62934">MQDLWLRAEYPIGPFAQAPIDQAVADVLAKAPWSAWSTGEVAFRLQLVDRPEAGTAFLALLHPSQQRPTSVPPDGLRYLVAEPNERRTLTRHAVSCPTSLANPTQHQSIQVELECLTSACGHLPPRAPDQPLAPSSPELRLTRFRKRWRITNGLNPSLWFFWWGRDESGGMGQGAAPQAPPGWAAAPVRQYPLVRPPNAPTQPLFPFPSPNRMPPGGAPSAAPAPAPAPAQPPPLPPGAAGPLPPGTPQAQTRAPFAQLQHPQQGAGTPQQQAALAAASAATPFARQQQLAQLVANAHQAQGAAGGMSLGAGAGGGGAANAALEARQAQYQQQQQQQAAAAAAAAAGRGQPPSVLAPGAAGGYAGGPPPPGMGMGMSAQQASQLQAQQQQAYLVAQQRAHAHAQAQAQVQHPQRRPTMPPTPASSRLGGAHAPHAPPPPSAPPPALAYDDTLFTDVLDLVSPRQLALHRLATAHDLVQPVFDSAWTARDVVSGAPRKRDVLDVLGTVGVSRSTGEVRPGGARAVVPGLVGREGPLGECANAAARIAVRGAMGVEPGEAGKGGVEERRRRLEGTLRETEEGIERMEKEHEARIGRRGLAATASPAA</sequence>
<accession>A0A194S4K2</accession>
<feature type="region of interest" description="Disordered" evidence="1">
    <location>
        <begin position="193"/>
        <end position="272"/>
    </location>
</feature>
<evidence type="ECO:0000313" key="3">
    <source>
        <dbReference type="Proteomes" id="UP000053890"/>
    </source>
</evidence>
<evidence type="ECO:0000256" key="1">
    <source>
        <dbReference type="SAM" id="MobiDB-lite"/>
    </source>
</evidence>
<feature type="region of interest" description="Disordered" evidence="1">
    <location>
        <begin position="553"/>
        <end position="605"/>
    </location>
</feature>
<gene>
    <name evidence="2" type="ORF">RHOBADRAFT_54191</name>
</gene>
<feature type="compositionally biased region" description="Low complexity" evidence="1">
    <location>
        <begin position="375"/>
        <end position="411"/>
    </location>
</feature>
<proteinExistence type="predicted"/>
<evidence type="ECO:0000313" key="2">
    <source>
        <dbReference type="EMBL" id="KPV74351.1"/>
    </source>
</evidence>
<reference evidence="2 3" key="1">
    <citation type="journal article" date="2015" name="Front. Microbiol.">
        <title>Genome sequence of the plant growth promoting endophytic yeast Rhodotorula graminis WP1.</title>
        <authorList>
            <person name="Firrincieli A."/>
            <person name="Otillar R."/>
            <person name="Salamov A."/>
            <person name="Schmutz J."/>
            <person name="Khan Z."/>
            <person name="Redman R.S."/>
            <person name="Fleck N.D."/>
            <person name="Lindquist E."/>
            <person name="Grigoriev I.V."/>
            <person name="Doty S.L."/>
        </authorList>
    </citation>
    <scope>NUCLEOTIDE SEQUENCE [LARGE SCALE GENOMIC DNA]</scope>
    <source>
        <strain evidence="2 3">WP1</strain>
    </source>
</reference>
<dbReference type="OrthoDB" id="5321006at2759"/>
<feature type="compositionally biased region" description="Pro residues" evidence="1">
    <location>
        <begin position="194"/>
        <end position="247"/>
    </location>
</feature>